<accession>A0A7J6QSD3</accession>
<dbReference type="InterPro" id="IPR011989">
    <property type="entry name" value="ARM-like"/>
</dbReference>
<proteinExistence type="predicted"/>
<dbReference type="Proteomes" id="UP000574390">
    <property type="component" value="Unassembled WGS sequence"/>
</dbReference>
<sequence length="193" mass="22209">FGALETAATVFEKYAGSGRAMIGSFHDGYDIRMATYPTVLPLDLLNRKLKNYRMVPSRYRYLVRSNEVLRELQYILKEFQEVHLALYRKIMQEIFSPALKEASQAAKAAKLAKLLVVELEIFYDLNVVDIPEYYEDNSATWFEGFLRLLEWQDVPAALKAPDDETPGAIENLKAQVCRNVALYADKYQEQVEP</sequence>
<dbReference type="EMBL" id="JABANM010027317">
    <property type="protein sequence ID" value="KAF4711514.1"/>
    <property type="molecule type" value="Genomic_DNA"/>
</dbReference>
<comment type="caution">
    <text evidence="2">The sequence shown here is derived from an EMBL/GenBank/DDBJ whole genome shotgun (WGS) entry which is preliminary data.</text>
</comment>
<feature type="domain" description="Exportin-2 central" evidence="1">
    <location>
        <begin position="57"/>
        <end position="193"/>
    </location>
</feature>
<dbReference type="GO" id="GO:0006886">
    <property type="term" value="P:intracellular protein transport"/>
    <property type="evidence" value="ECO:0007669"/>
    <property type="project" value="InterPro"/>
</dbReference>
<feature type="non-terminal residue" evidence="2">
    <location>
        <position position="1"/>
    </location>
</feature>
<name>A0A7J6QSD3_PEROL</name>
<dbReference type="InterPro" id="IPR013713">
    <property type="entry name" value="XPO2_central"/>
</dbReference>
<evidence type="ECO:0000313" key="2">
    <source>
        <dbReference type="EMBL" id="KAF4711514.1"/>
    </source>
</evidence>
<dbReference type="Pfam" id="PF08506">
    <property type="entry name" value="Cse1"/>
    <property type="match status" value="1"/>
</dbReference>
<gene>
    <name evidence="2" type="primary">CSE1L_2</name>
    <name evidence="2" type="ORF">FOZ62_008973</name>
</gene>
<dbReference type="Gene3D" id="1.25.10.10">
    <property type="entry name" value="Leucine-rich Repeat Variant"/>
    <property type="match status" value="1"/>
</dbReference>
<evidence type="ECO:0000259" key="1">
    <source>
        <dbReference type="Pfam" id="PF08506"/>
    </source>
</evidence>
<reference evidence="2 3" key="1">
    <citation type="submission" date="2020-04" db="EMBL/GenBank/DDBJ databases">
        <title>Perkinsus olseni comparative genomics.</title>
        <authorList>
            <person name="Bogema D.R."/>
        </authorList>
    </citation>
    <scope>NUCLEOTIDE SEQUENCE [LARGE SCALE GENOMIC DNA]</scope>
    <source>
        <strain evidence="2">ATCC PRA-205</strain>
    </source>
</reference>
<evidence type="ECO:0000313" key="3">
    <source>
        <dbReference type="Proteomes" id="UP000574390"/>
    </source>
</evidence>
<organism evidence="2 3">
    <name type="scientific">Perkinsus olseni</name>
    <name type="common">Perkinsus atlanticus</name>
    <dbReference type="NCBI Taxonomy" id="32597"/>
    <lineage>
        <taxon>Eukaryota</taxon>
        <taxon>Sar</taxon>
        <taxon>Alveolata</taxon>
        <taxon>Perkinsozoa</taxon>
        <taxon>Perkinsea</taxon>
        <taxon>Perkinsida</taxon>
        <taxon>Perkinsidae</taxon>
        <taxon>Perkinsus</taxon>
    </lineage>
</organism>
<protein>
    <submittedName>
        <fullName evidence="2">Exportin-2</fullName>
    </submittedName>
</protein>
<dbReference type="AlphaFoldDB" id="A0A7J6QSD3"/>